<dbReference type="AlphaFoldDB" id="A0A240E2W8"/>
<evidence type="ECO:0000256" key="1">
    <source>
        <dbReference type="ARBA" id="ARBA00023125"/>
    </source>
</evidence>
<accession>A0A240E2W8</accession>
<name>A0A240E2W8_9GAMM</name>
<dbReference type="PANTHER" id="PTHR33221:SF4">
    <property type="entry name" value="HTH-TYPE TRANSCRIPTIONAL REPRESSOR NSRR"/>
    <property type="match status" value="1"/>
</dbReference>
<proteinExistence type="predicted"/>
<dbReference type="Proteomes" id="UP000219042">
    <property type="component" value="Unassembled WGS sequence"/>
</dbReference>
<evidence type="ECO:0000313" key="2">
    <source>
        <dbReference type="EMBL" id="SNX43124.1"/>
    </source>
</evidence>
<evidence type="ECO:0000313" key="3">
    <source>
        <dbReference type="Proteomes" id="UP000219042"/>
    </source>
</evidence>
<dbReference type="Pfam" id="PF02082">
    <property type="entry name" value="Rrf2"/>
    <property type="match status" value="1"/>
</dbReference>
<dbReference type="PROSITE" id="PS51197">
    <property type="entry name" value="HTH_RRF2_2"/>
    <property type="match status" value="1"/>
</dbReference>
<keyword evidence="3" id="KW-1185">Reference proteome</keyword>
<dbReference type="EMBL" id="OANT01000001">
    <property type="protein sequence ID" value="SNX43124.1"/>
    <property type="molecule type" value="Genomic_DNA"/>
</dbReference>
<reference evidence="3" key="1">
    <citation type="submission" date="2016-09" db="EMBL/GenBank/DDBJ databases">
        <authorList>
            <person name="Varghese N."/>
            <person name="Submissions S."/>
        </authorList>
    </citation>
    <scope>NUCLEOTIDE SEQUENCE [LARGE SCALE GENOMIC DNA]</scope>
    <source>
        <strain evidence="3">ANC 4466</strain>
    </source>
</reference>
<keyword evidence="1" id="KW-0238">DNA-binding</keyword>
<dbReference type="Gene3D" id="1.10.10.10">
    <property type="entry name" value="Winged helix-like DNA-binding domain superfamily/Winged helix DNA-binding domain"/>
    <property type="match status" value="1"/>
</dbReference>
<sequence length="157" mass="17704">MAYNQCMQLNKFTDYGLRLLMYLLQPSDGVVTIAQAAHVLKISENHLVKVTHFMAKQGWIISTRGKGGGIRLAPQALTLPIGEIVRTLEHDEKAINCLEPACVLRFSCGLKSVLDQALEQFYQYLNQYQLQDALHHPVLYSLTKDKDFAEIKAINIS</sequence>
<dbReference type="PANTHER" id="PTHR33221">
    <property type="entry name" value="WINGED HELIX-TURN-HELIX TRANSCRIPTIONAL REGULATOR, RRF2 FAMILY"/>
    <property type="match status" value="1"/>
</dbReference>
<gene>
    <name evidence="2" type="ORF">SAMN05421731_101158</name>
</gene>
<organism evidence="2 3">
    <name type="scientific">Acinetobacter puyangensis</name>
    <dbReference type="NCBI Taxonomy" id="1096779"/>
    <lineage>
        <taxon>Bacteria</taxon>
        <taxon>Pseudomonadati</taxon>
        <taxon>Pseudomonadota</taxon>
        <taxon>Gammaproteobacteria</taxon>
        <taxon>Moraxellales</taxon>
        <taxon>Moraxellaceae</taxon>
        <taxon>Acinetobacter</taxon>
    </lineage>
</organism>
<dbReference type="NCBIfam" id="TIGR00738">
    <property type="entry name" value="rrf2_super"/>
    <property type="match status" value="1"/>
</dbReference>
<dbReference type="InterPro" id="IPR036390">
    <property type="entry name" value="WH_DNA-bd_sf"/>
</dbReference>
<dbReference type="GO" id="GO:0005829">
    <property type="term" value="C:cytosol"/>
    <property type="evidence" value="ECO:0007669"/>
    <property type="project" value="TreeGrafter"/>
</dbReference>
<dbReference type="GO" id="GO:0003677">
    <property type="term" value="F:DNA binding"/>
    <property type="evidence" value="ECO:0007669"/>
    <property type="project" value="UniProtKB-KW"/>
</dbReference>
<dbReference type="GO" id="GO:0003700">
    <property type="term" value="F:DNA-binding transcription factor activity"/>
    <property type="evidence" value="ECO:0007669"/>
    <property type="project" value="TreeGrafter"/>
</dbReference>
<dbReference type="SUPFAM" id="SSF46785">
    <property type="entry name" value="Winged helix' DNA-binding domain"/>
    <property type="match status" value="1"/>
</dbReference>
<dbReference type="InterPro" id="IPR000944">
    <property type="entry name" value="Tscrpt_reg_Rrf2"/>
</dbReference>
<dbReference type="InterPro" id="IPR036388">
    <property type="entry name" value="WH-like_DNA-bd_sf"/>
</dbReference>
<protein>
    <submittedName>
        <fullName evidence="2">Transcriptional regulator, BadM/Rrf2 family</fullName>
    </submittedName>
</protein>